<dbReference type="OrthoDB" id="2979148at2759"/>
<dbReference type="AlphaFoldDB" id="A0A9P7UMD5"/>
<name>A0A9P7UMD5_9AGAR</name>
<dbReference type="Gene3D" id="3.40.50.1820">
    <property type="entry name" value="alpha/beta hydrolase"/>
    <property type="match status" value="1"/>
</dbReference>
<gene>
    <name evidence="1" type="ORF">E1B28_013163</name>
</gene>
<dbReference type="RefSeq" id="XP_043003654.1">
    <property type="nucleotide sequence ID" value="XM_043158310.1"/>
</dbReference>
<evidence type="ECO:0000313" key="2">
    <source>
        <dbReference type="Proteomes" id="UP001049176"/>
    </source>
</evidence>
<dbReference type="KEGG" id="more:E1B28_013163"/>
<dbReference type="InterPro" id="IPR029058">
    <property type="entry name" value="AB_hydrolase_fold"/>
</dbReference>
<dbReference type="GeneID" id="66082238"/>
<dbReference type="EMBL" id="CM032189">
    <property type="protein sequence ID" value="KAG7087183.1"/>
    <property type="molecule type" value="Genomic_DNA"/>
</dbReference>
<sequence>MKFYRSPSLLTATEGGQPSFHVVALGLPGFAFSEGTKNTGKGFVLNHYAEVGVAQAGDLGAVVPSLL</sequence>
<evidence type="ECO:0000313" key="1">
    <source>
        <dbReference type="EMBL" id="KAG7087183.1"/>
    </source>
</evidence>
<dbReference type="Proteomes" id="UP001049176">
    <property type="component" value="Chromosome 9"/>
</dbReference>
<organism evidence="1 2">
    <name type="scientific">Marasmius oreades</name>
    <name type="common">fairy-ring Marasmius</name>
    <dbReference type="NCBI Taxonomy" id="181124"/>
    <lineage>
        <taxon>Eukaryota</taxon>
        <taxon>Fungi</taxon>
        <taxon>Dikarya</taxon>
        <taxon>Basidiomycota</taxon>
        <taxon>Agaricomycotina</taxon>
        <taxon>Agaricomycetes</taxon>
        <taxon>Agaricomycetidae</taxon>
        <taxon>Agaricales</taxon>
        <taxon>Marasmiineae</taxon>
        <taxon>Marasmiaceae</taxon>
        <taxon>Marasmius</taxon>
    </lineage>
</organism>
<protein>
    <submittedName>
        <fullName evidence="1">Uncharacterized protein</fullName>
    </submittedName>
</protein>
<keyword evidence="2" id="KW-1185">Reference proteome</keyword>
<proteinExistence type="predicted"/>
<accession>A0A9P7UMD5</accession>
<comment type="caution">
    <text evidence="1">The sequence shown here is derived from an EMBL/GenBank/DDBJ whole genome shotgun (WGS) entry which is preliminary data.</text>
</comment>
<reference evidence="1" key="1">
    <citation type="journal article" date="2021" name="Genome Biol. Evol.">
        <title>The assembled and annotated genome of the fairy-ring fungus Marasmius oreades.</title>
        <authorList>
            <person name="Hiltunen M."/>
            <person name="Ament-Velasquez S.L."/>
            <person name="Johannesson H."/>
        </authorList>
    </citation>
    <scope>NUCLEOTIDE SEQUENCE</scope>
    <source>
        <strain evidence="1">03SP1</strain>
    </source>
</reference>